<feature type="binding site" evidence="6 7">
    <location>
        <position position="69"/>
    </location>
    <ligand>
        <name>[4Fe-4S] cluster</name>
        <dbReference type="ChEBI" id="CHEBI:49883"/>
        <note>4Fe-4S-S-AdoMet</note>
    </ligand>
</feature>
<dbReference type="PANTHER" id="PTHR43076">
    <property type="entry name" value="FO SYNTHASE (COFH)"/>
    <property type="match status" value="1"/>
</dbReference>
<evidence type="ECO:0000259" key="9">
    <source>
        <dbReference type="PROSITE" id="PS51918"/>
    </source>
</evidence>
<dbReference type="InterPro" id="IPR022431">
    <property type="entry name" value="Cyclic_DHFL_synthase_mqnC"/>
</dbReference>
<comment type="similarity">
    <text evidence="6">Belongs to the radical SAM superfamily. MqnC family.</text>
</comment>
<feature type="binding site" evidence="8">
    <location>
        <position position="145"/>
    </location>
    <ligand>
        <name>(3R)-3-methyl-D-ornithine</name>
        <dbReference type="ChEBI" id="CHEBI:64642"/>
    </ligand>
</feature>
<keyword evidence="3 6" id="KW-0479">Metal-binding</keyword>
<evidence type="ECO:0000256" key="2">
    <source>
        <dbReference type="ARBA" id="ARBA00022691"/>
    </source>
</evidence>
<keyword evidence="6" id="KW-0560">Oxidoreductase</keyword>
<dbReference type="SFLD" id="SFLDG01064">
    <property type="entry name" value="F420__menaquinone_cofactor_bio"/>
    <property type="match status" value="1"/>
</dbReference>
<dbReference type="PIRSF" id="PIRSF004762">
    <property type="entry name" value="CHP00423"/>
    <property type="match status" value="1"/>
</dbReference>
<dbReference type="InterPro" id="IPR006638">
    <property type="entry name" value="Elp3/MiaA/NifB-like_rSAM"/>
</dbReference>
<dbReference type="InterPro" id="IPR045567">
    <property type="entry name" value="CofH/MnqC-like_C"/>
</dbReference>
<dbReference type="InterPro" id="IPR007197">
    <property type="entry name" value="rSAM"/>
</dbReference>
<dbReference type="SFLD" id="SFLDG01389">
    <property type="entry name" value="menaquinone_synthsis_involved"/>
    <property type="match status" value="1"/>
</dbReference>
<evidence type="ECO:0000256" key="1">
    <source>
        <dbReference type="ARBA" id="ARBA00022485"/>
    </source>
</evidence>
<keyword evidence="1 6" id="KW-0004">4Fe-4S</keyword>
<dbReference type="InterPro" id="IPR058240">
    <property type="entry name" value="rSAM_sf"/>
</dbReference>
<evidence type="ECO:0000256" key="5">
    <source>
        <dbReference type="ARBA" id="ARBA00023014"/>
    </source>
</evidence>
<protein>
    <recommendedName>
        <fullName evidence="6">Cyclic dehypoxanthine futalosine synthase</fullName>
        <shortName evidence="6">Cyclic DHFL synthase</shortName>
        <ecNumber evidence="6">1.21.98.1</ecNumber>
    </recommendedName>
    <alternativeName>
        <fullName evidence="6">Dehypoxanthine futalosine cyclase</fullName>
        <shortName evidence="6">DHFL cyclase</shortName>
    </alternativeName>
    <alternativeName>
        <fullName evidence="6">Menaquinone biosynthetic enzyme MqnC</fullName>
    </alternativeName>
</protein>
<dbReference type="GO" id="GO:0046992">
    <property type="term" value="F:oxidoreductase activity, acting on X-H and Y-H to form an X-Y bond"/>
    <property type="evidence" value="ECO:0007669"/>
    <property type="project" value="UniProtKB-UniRule"/>
</dbReference>
<dbReference type="CDD" id="cd01335">
    <property type="entry name" value="Radical_SAM"/>
    <property type="match status" value="1"/>
</dbReference>
<feature type="binding site" evidence="6 7">
    <location>
        <position position="76"/>
    </location>
    <ligand>
        <name>[4Fe-4S] cluster</name>
        <dbReference type="ChEBI" id="CHEBI:49883"/>
        <note>4Fe-4S-S-AdoMet</note>
    </ligand>
</feature>
<dbReference type="Proteomes" id="UP000230859">
    <property type="component" value="Unassembled WGS sequence"/>
</dbReference>
<evidence type="ECO:0000256" key="6">
    <source>
        <dbReference type="HAMAP-Rule" id="MF_00992"/>
    </source>
</evidence>
<dbReference type="SMART" id="SM00729">
    <property type="entry name" value="Elp3"/>
    <property type="match status" value="1"/>
</dbReference>
<gene>
    <name evidence="6 10" type="primary">mqnC</name>
    <name evidence="10" type="ORF">COV74_00860</name>
</gene>
<sequence>MNQTTLSRHETVIGSVLTGNRLTNEDALELFSCDLLTLGNAATQIRNRIHPGNRITFVVDRNVSYTNTCFVDCDFCAFYRRPGDPEAYTLTMDQVFTKIQELVDMGGTQVLIQGGVNPTLSLDFYLNLIRAVHEKFPQVHIHSFSVVELDFIATKSKMPVREVLRLFKQAGLNSLPGAGAEILTERVRRLISPKKNTTERWLEVMRTAHEEGLRTTATMVFGHLETLEERVQHLDVLRKLQDETGGFRAFISWTLSPNGTPRMSHFEPASGKDFLRTLAIARLYLDNFENIQSGWLTEGLKLGQIALSFGANDMGGTLLEDKVLEPTGVRVNTRKEDLIHLIKTAGYQPVQRNTNYEIIRTFD</sequence>
<feature type="binding site" evidence="6 7">
    <location>
        <position position="73"/>
    </location>
    <ligand>
        <name>[4Fe-4S] cluster</name>
        <dbReference type="ChEBI" id="CHEBI:49883"/>
        <note>4Fe-4S-S-AdoMet</note>
    </ligand>
</feature>
<dbReference type="InterPro" id="IPR020050">
    <property type="entry name" value="FO_synthase_su2"/>
</dbReference>
<name>A0A2H0LV76_9BACT</name>
<dbReference type="GO" id="GO:0016765">
    <property type="term" value="F:transferase activity, transferring alkyl or aryl (other than methyl) groups"/>
    <property type="evidence" value="ECO:0007669"/>
    <property type="project" value="InterPro"/>
</dbReference>
<dbReference type="PANTHER" id="PTHR43076:SF1">
    <property type="entry name" value="LIPOYL SYNTHASE 2"/>
    <property type="match status" value="1"/>
</dbReference>
<dbReference type="GO" id="GO:0005506">
    <property type="term" value="F:iron ion binding"/>
    <property type="evidence" value="ECO:0007669"/>
    <property type="project" value="UniProtKB-UniRule"/>
</dbReference>
<feature type="domain" description="Radical SAM core" evidence="9">
    <location>
        <begin position="55"/>
        <end position="289"/>
    </location>
</feature>
<evidence type="ECO:0000256" key="4">
    <source>
        <dbReference type="ARBA" id="ARBA00023004"/>
    </source>
</evidence>
<keyword evidence="5 6" id="KW-0411">Iron-sulfur</keyword>
<dbReference type="Pfam" id="PF04055">
    <property type="entry name" value="Radical_SAM"/>
    <property type="match status" value="1"/>
</dbReference>
<feature type="binding site" evidence="8">
    <location>
        <position position="181"/>
    </location>
    <ligand>
        <name>S-adenosyl-L-methionine</name>
        <dbReference type="ChEBI" id="CHEBI:59789"/>
    </ligand>
</feature>
<dbReference type="Gene3D" id="3.20.20.70">
    <property type="entry name" value="Aldolase class I"/>
    <property type="match status" value="1"/>
</dbReference>
<comment type="pathway">
    <text evidence="6">Quinol/quinone metabolism; menaquinone biosynthesis.</text>
</comment>
<evidence type="ECO:0000313" key="11">
    <source>
        <dbReference type="Proteomes" id="UP000230859"/>
    </source>
</evidence>
<dbReference type="SFLD" id="SFLDF00342">
    <property type="entry name" value="cyclic_dehypoxanthine_futalosi"/>
    <property type="match status" value="1"/>
</dbReference>
<comment type="caution">
    <text evidence="10">The sequence shown here is derived from an EMBL/GenBank/DDBJ whole genome shotgun (WGS) entry which is preliminary data.</text>
</comment>
<comment type="function">
    <text evidence="6">Radical SAM enzyme that catalyzes the cyclization of dehypoxanthine futalosine (DHFL) into cyclic dehypoxanthine futalosine (CDHFL), a step in the biosynthesis of menaquinone (MK, vitamin K2).</text>
</comment>
<dbReference type="SFLD" id="SFLDF00343">
    <property type="entry name" value="aminofutalosine_synthase_(mqnE"/>
    <property type="match status" value="1"/>
</dbReference>
<dbReference type="PROSITE" id="PS51918">
    <property type="entry name" value="RADICAL_SAM"/>
    <property type="match status" value="1"/>
</dbReference>
<dbReference type="NCBIfam" id="TIGR03699">
    <property type="entry name" value="menaquin_MqnC"/>
    <property type="match status" value="1"/>
</dbReference>
<comment type="cofactor">
    <cofactor evidence="6 7">
        <name>[4Fe-4S] cluster</name>
        <dbReference type="ChEBI" id="CHEBI:49883"/>
    </cofactor>
    <text evidence="6 7">Binds 1 [4Fe-4S] cluster. The cluster is coordinated with 3 cysteines and an exchangeable S-adenosyl-L-methionine.</text>
</comment>
<dbReference type="SUPFAM" id="SSF102114">
    <property type="entry name" value="Radical SAM enzymes"/>
    <property type="match status" value="1"/>
</dbReference>
<keyword evidence="4 6" id="KW-0408">Iron</keyword>
<dbReference type="AlphaFoldDB" id="A0A2H0LV76"/>
<dbReference type="Pfam" id="PF19288">
    <property type="entry name" value="CofH_C"/>
    <property type="match status" value="1"/>
</dbReference>
<dbReference type="EMBL" id="PCVY01000011">
    <property type="protein sequence ID" value="PIQ87405.1"/>
    <property type="molecule type" value="Genomic_DNA"/>
</dbReference>
<evidence type="ECO:0000256" key="8">
    <source>
        <dbReference type="PIRSR" id="PIRSR004762-2"/>
    </source>
</evidence>
<dbReference type="InterPro" id="IPR034405">
    <property type="entry name" value="F420"/>
</dbReference>
<dbReference type="GO" id="GO:0051539">
    <property type="term" value="F:4 iron, 4 sulfur cluster binding"/>
    <property type="evidence" value="ECO:0007669"/>
    <property type="project" value="UniProtKB-KW"/>
</dbReference>
<keyword evidence="6" id="KW-0474">Menaquinone biosynthesis</keyword>
<feature type="binding site" evidence="8">
    <location>
        <position position="75"/>
    </location>
    <ligand>
        <name>S-adenosyl-L-methionine</name>
        <dbReference type="ChEBI" id="CHEBI:59789"/>
    </ligand>
</feature>
<dbReference type="GO" id="GO:0009234">
    <property type="term" value="P:menaquinone biosynthetic process"/>
    <property type="evidence" value="ECO:0007669"/>
    <property type="project" value="UniProtKB-UniRule"/>
</dbReference>
<proteinExistence type="inferred from homology"/>
<dbReference type="EC" id="1.21.98.1" evidence="6"/>
<dbReference type="UniPathway" id="UPA00079"/>
<organism evidence="10 11">
    <name type="scientific">Candidatus Abzuiibacterium crystallinum</name>
    <dbReference type="NCBI Taxonomy" id="1974748"/>
    <lineage>
        <taxon>Bacteria</taxon>
        <taxon>Pseudomonadati</taxon>
        <taxon>Candidatus Omnitrophota</taxon>
        <taxon>Candidatus Abzuiibacterium</taxon>
    </lineage>
</organism>
<reference evidence="10 11" key="1">
    <citation type="submission" date="2017-09" db="EMBL/GenBank/DDBJ databases">
        <title>Depth-based differentiation of microbial function through sediment-hosted aquifers and enrichment of novel symbionts in the deep terrestrial subsurface.</title>
        <authorList>
            <person name="Probst A.J."/>
            <person name="Ladd B."/>
            <person name="Jarett J.K."/>
            <person name="Geller-Mcgrath D.E."/>
            <person name="Sieber C.M."/>
            <person name="Emerson J.B."/>
            <person name="Anantharaman K."/>
            <person name="Thomas B.C."/>
            <person name="Malmstrom R."/>
            <person name="Stieglmeier M."/>
            <person name="Klingl A."/>
            <person name="Woyke T."/>
            <person name="Ryan C.M."/>
            <person name="Banfield J.F."/>
        </authorList>
    </citation>
    <scope>NUCLEOTIDE SEQUENCE [LARGE SCALE GENOMIC DNA]</scope>
    <source>
        <strain evidence="10">CG11_big_fil_rev_8_21_14_0_20_45_26</strain>
    </source>
</reference>
<comment type="catalytic activity">
    <reaction evidence="6">
        <text>dehypoxanthine futalosine + S-adenosyl-L-methionine = cyclic dehypoxanthinylfutalosinate + 5'-deoxyadenosine + L-methionine + H(+)</text>
        <dbReference type="Rhea" id="RHEA:33083"/>
        <dbReference type="ChEBI" id="CHEBI:15378"/>
        <dbReference type="ChEBI" id="CHEBI:17319"/>
        <dbReference type="ChEBI" id="CHEBI:57844"/>
        <dbReference type="ChEBI" id="CHEBI:58864"/>
        <dbReference type="ChEBI" id="CHEBI:59789"/>
        <dbReference type="ChEBI" id="CHEBI:64270"/>
        <dbReference type="EC" id="1.21.98.1"/>
    </reaction>
</comment>
<keyword evidence="2 6" id="KW-0949">S-adenosyl-L-methionine</keyword>
<dbReference type="GO" id="GO:0044689">
    <property type="term" value="F:7,8-didemethyl-8-hydroxy-5-deazariboflavin synthase activity"/>
    <property type="evidence" value="ECO:0007669"/>
    <property type="project" value="TreeGrafter"/>
</dbReference>
<evidence type="ECO:0000313" key="10">
    <source>
        <dbReference type="EMBL" id="PIQ87405.1"/>
    </source>
</evidence>
<accession>A0A2H0LV76</accession>
<evidence type="ECO:0000256" key="7">
    <source>
        <dbReference type="PIRSR" id="PIRSR004762-1"/>
    </source>
</evidence>
<dbReference type="HAMAP" id="MF_00992">
    <property type="entry name" value="MqnC"/>
    <property type="match status" value="1"/>
</dbReference>
<dbReference type="SFLD" id="SFLDS00029">
    <property type="entry name" value="Radical_SAM"/>
    <property type="match status" value="1"/>
</dbReference>
<dbReference type="NCBIfam" id="TIGR00423">
    <property type="entry name" value="CofH family radical SAM protein"/>
    <property type="match status" value="1"/>
</dbReference>
<evidence type="ECO:0000256" key="3">
    <source>
        <dbReference type="ARBA" id="ARBA00022723"/>
    </source>
</evidence>
<dbReference type="InterPro" id="IPR013785">
    <property type="entry name" value="Aldolase_TIM"/>
</dbReference>